<gene>
    <name evidence="1" type="ORF">L6452_04065</name>
</gene>
<proteinExistence type="predicted"/>
<organism evidence="1 2">
    <name type="scientific">Arctium lappa</name>
    <name type="common">Greater burdock</name>
    <name type="synonym">Lappa major</name>
    <dbReference type="NCBI Taxonomy" id="4217"/>
    <lineage>
        <taxon>Eukaryota</taxon>
        <taxon>Viridiplantae</taxon>
        <taxon>Streptophyta</taxon>
        <taxon>Embryophyta</taxon>
        <taxon>Tracheophyta</taxon>
        <taxon>Spermatophyta</taxon>
        <taxon>Magnoliopsida</taxon>
        <taxon>eudicotyledons</taxon>
        <taxon>Gunneridae</taxon>
        <taxon>Pentapetalae</taxon>
        <taxon>asterids</taxon>
        <taxon>campanulids</taxon>
        <taxon>Asterales</taxon>
        <taxon>Asteraceae</taxon>
        <taxon>Carduoideae</taxon>
        <taxon>Cardueae</taxon>
        <taxon>Arctiinae</taxon>
        <taxon>Arctium</taxon>
    </lineage>
</organism>
<dbReference type="EMBL" id="CM042047">
    <property type="protein sequence ID" value="KAI3772871.1"/>
    <property type="molecule type" value="Genomic_DNA"/>
</dbReference>
<evidence type="ECO:0000313" key="2">
    <source>
        <dbReference type="Proteomes" id="UP001055879"/>
    </source>
</evidence>
<keyword evidence="2" id="KW-1185">Reference proteome</keyword>
<comment type="caution">
    <text evidence="1">The sequence shown here is derived from an EMBL/GenBank/DDBJ whole genome shotgun (WGS) entry which is preliminary data.</text>
</comment>
<sequence length="97" mass="11259">MSSSYSRYRYKEENSYLVAFKYSSIFFSNGSSGMKHFHPNNNKADHLALKNLIAHSALLSRVELATGFFRARRHTIVVIQMEMLHILKNLDYIFNAV</sequence>
<name>A0ACB9FQ65_ARCLA</name>
<dbReference type="Proteomes" id="UP001055879">
    <property type="component" value="Linkage Group LG01"/>
</dbReference>
<evidence type="ECO:0000313" key="1">
    <source>
        <dbReference type="EMBL" id="KAI3772871.1"/>
    </source>
</evidence>
<reference evidence="1 2" key="2">
    <citation type="journal article" date="2022" name="Mol. Ecol. Resour.">
        <title>The genomes of chicory, endive, great burdock and yacon provide insights into Asteraceae paleo-polyploidization history and plant inulin production.</title>
        <authorList>
            <person name="Fan W."/>
            <person name="Wang S."/>
            <person name="Wang H."/>
            <person name="Wang A."/>
            <person name="Jiang F."/>
            <person name="Liu H."/>
            <person name="Zhao H."/>
            <person name="Xu D."/>
            <person name="Zhang Y."/>
        </authorList>
    </citation>
    <scope>NUCLEOTIDE SEQUENCE [LARGE SCALE GENOMIC DNA]</scope>
    <source>
        <strain evidence="2">cv. Niubang</strain>
    </source>
</reference>
<accession>A0ACB9FQ65</accession>
<reference evidence="2" key="1">
    <citation type="journal article" date="2022" name="Mol. Ecol. Resour.">
        <title>The genomes of chicory, endive, great burdock and yacon provide insights into Asteraceae palaeo-polyploidization history and plant inulin production.</title>
        <authorList>
            <person name="Fan W."/>
            <person name="Wang S."/>
            <person name="Wang H."/>
            <person name="Wang A."/>
            <person name="Jiang F."/>
            <person name="Liu H."/>
            <person name="Zhao H."/>
            <person name="Xu D."/>
            <person name="Zhang Y."/>
        </authorList>
    </citation>
    <scope>NUCLEOTIDE SEQUENCE [LARGE SCALE GENOMIC DNA]</scope>
    <source>
        <strain evidence="2">cv. Niubang</strain>
    </source>
</reference>
<protein>
    <submittedName>
        <fullName evidence="1">Uncharacterized protein</fullName>
    </submittedName>
</protein>